<name>X1PLS3_9ZZZZ</name>
<comment type="caution">
    <text evidence="7">The sequence shown here is derived from an EMBL/GenBank/DDBJ whole genome shotgun (WGS) entry which is preliminary data.</text>
</comment>
<keyword evidence="2" id="KW-0699">rRNA-binding</keyword>
<keyword evidence="3" id="KW-0694">RNA-binding</keyword>
<dbReference type="PIRSF" id="PIRSF002122">
    <property type="entry name" value="RPS7p_RPS7a_RPS5e_RPS7o"/>
    <property type="match status" value="1"/>
</dbReference>
<keyword evidence="5" id="KW-0687">Ribonucleoprotein</keyword>
<dbReference type="PROSITE" id="PS00052">
    <property type="entry name" value="RIBOSOMAL_S7"/>
    <property type="match status" value="1"/>
</dbReference>
<sequence>MAKKYKQREIEPDPIYNNILVSKFVNNVMKKGKKTKARTIVYEAFEIVKTQTKKEPLEVFEKALQNAAPTVEVRSRRVGGATYQVPQKVEEKRSTSLAMRWIIDIARNKKGKAMKEKLAQELIL</sequence>
<dbReference type="Pfam" id="PF00177">
    <property type="entry name" value="Ribosomal_S7"/>
    <property type="match status" value="1"/>
</dbReference>
<comment type="similarity">
    <text evidence="1">Belongs to the universal ribosomal protein uS7 family.</text>
</comment>
<dbReference type="InterPro" id="IPR005717">
    <property type="entry name" value="Ribosomal_uS7_bac/org-type"/>
</dbReference>
<dbReference type="NCBIfam" id="TIGR01029">
    <property type="entry name" value="rpsG_bact"/>
    <property type="match status" value="1"/>
</dbReference>
<evidence type="ECO:0000259" key="6">
    <source>
        <dbReference type="Pfam" id="PF00177"/>
    </source>
</evidence>
<feature type="non-terminal residue" evidence="7">
    <location>
        <position position="124"/>
    </location>
</feature>
<dbReference type="EMBL" id="BARV01036742">
    <property type="protein sequence ID" value="GAI56818.1"/>
    <property type="molecule type" value="Genomic_DNA"/>
</dbReference>
<evidence type="ECO:0000256" key="2">
    <source>
        <dbReference type="ARBA" id="ARBA00022730"/>
    </source>
</evidence>
<dbReference type="PANTHER" id="PTHR11205">
    <property type="entry name" value="RIBOSOMAL PROTEIN S7"/>
    <property type="match status" value="1"/>
</dbReference>
<gene>
    <name evidence="7" type="ORF">S06H3_57016</name>
</gene>
<feature type="domain" description="Small ribosomal subunit protein uS7" evidence="6">
    <location>
        <begin position="4"/>
        <end position="123"/>
    </location>
</feature>
<dbReference type="GO" id="GO:0006412">
    <property type="term" value="P:translation"/>
    <property type="evidence" value="ECO:0007669"/>
    <property type="project" value="InterPro"/>
</dbReference>
<evidence type="ECO:0000256" key="3">
    <source>
        <dbReference type="ARBA" id="ARBA00022884"/>
    </source>
</evidence>
<evidence type="ECO:0000313" key="7">
    <source>
        <dbReference type="EMBL" id="GAI56818.1"/>
    </source>
</evidence>
<dbReference type="InterPro" id="IPR020606">
    <property type="entry name" value="Ribosomal_uS7_CS"/>
</dbReference>
<evidence type="ECO:0000256" key="1">
    <source>
        <dbReference type="ARBA" id="ARBA00007151"/>
    </source>
</evidence>
<dbReference type="InterPro" id="IPR000235">
    <property type="entry name" value="Ribosomal_uS7"/>
</dbReference>
<dbReference type="SUPFAM" id="SSF47973">
    <property type="entry name" value="Ribosomal protein S7"/>
    <property type="match status" value="1"/>
</dbReference>
<dbReference type="GO" id="GO:0003735">
    <property type="term" value="F:structural constituent of ribosome"/>
    <property type="evidence" value="ECO:0007669"/>
    <property type="project" value="InterPro"/>
</dbReference>
<proteinExistence type="inferred from homology"/>
<dbReference type="CDD" id="cd14869">
    <property type="entry name" value="uS7_Bacteria"/>
    <property type="match status" value="1"/>
</dbReference>
<dbReference type="GO" id="GO:0019843">
    <property type="term" value="F:rRNA binding"/>
    <property type="evidence" value="ECO:0007669"/>
    <property type="project" value="UniProtKB-KW"/>
</dbReference>
<protein>
    <recommendedName>
        <fullName evidence="6">Small ribosomal subunit protein uS7 domain-containing protein</fullName>
    </recommendedName>
</protein>
<dbReference type="AlphaFoldDB" id="X1PLS3"/>
<keyword evidence="4" id="KW-0689">Ribosomal protein</keyword>
<dbReference type="InterPro" id="IPR036823">
    <property type="entry name" value="Ribosomal_uS7_dom_sf"/>
</dbReference>
<dbReference type="InterPro" id="IPR023798">
    <property type="entry name" value="Ribosomal_uS7_dom"/>
</dbReference>
<evidence type="ECO:0000256" key="4">
    <source>
        <dbReference type="ARBA" id="ARBA00022980"/>
    </source>
</evidence>
<dbReference type="GO" id="GO:0015935">
    <property type="term" value="C:small ribosomal subunit"/>
    <property type="evidence" value="ECO:0007669"/>
    <property type="project" value="InterPro"/>
</dbReference>
<reference evidence="7" key="1">
    <citation type="journal article" date="2014" name="Front. Microbiol.">
        <title>High frequency of phylogenetically diverse reductive dehalogenase-homologous genes in deep subseafloor sedimentary metagenomes.</title>
        <authorList>
            <person name="Kawai M."/>
            <person name="Futagami T."/>
            <person name="Toyoda A."/>
            <person name="Takaki Y."/>
            <person name="Nishi S."/>
            <person name="Hori S."/>
            <person name="Arai W."/>
            <person name="Tsubouchi T."/>
            <person name="Morono Y."/>
            <person name="Uchiyama I."/>
            <person name="Ito T."/>
            <person name="Fujiyama A."/>
            <person name="Inagaki F."/>
            <person name="Takami H."/>
        </authorList>
    </citation>
    <scope>NUCLEOTIDE SEQUENCE</scope>
    <source>
        <strain evidence="7">Expedition CK06-06</strain>
    </source>
</reference>
<organism evidence="7">
    <name type="scientific">marine sediment metagenome</name>
    <dbReference type="NCBI Taxonomy" id="412755"/>
    <lineage>
        <taxon>unclassified sequences</taxon>
        <taxon>metagenomes</taxon>
        <taxon>ecological metagenomes</taxon>
    </lineage>
</organism>
<evidence type="ECO:0000256" key="5">
    <source>
        <dbReference type="ARBA" id="ARBA00023274"/>
    </source>
</evidence>
<dbReference type="Gene3D" id="1.10.455.10">
    <property type="entry name" value="Ribosomal protein S7 domain"/>
    <property type="match status" value="1"/>
</dbReference>
<accession>X1PLS3</accession>